<gene>
    <name evidence="2" type="ORF">HC175_08930</name>
</gene>
<evidence type="ECO:0000313" key="2">
    <source>
        <dbReference type="EMBL" id="NJW53044.1"/>
    </source>
</evidence>
<proteinExistence type="predicted"/>
<evidence type="ECO:0000313" key="3">
    <source>
        <dbReference type="Proteomes" id="UP000703674"/>
    </source>
</evidence>
<comment type="caution">
    <text evidence="2">The sequence shown here is derived from an EMBL/GenBank/DDBJ whole genome shotgun (WGS) entry which is preliminary data.</text>
</comment>
<dbReference type="Proteomes" id="UP000703674">
    <property type="component" value="Unassembled WGS sequence"/>
</dbReference>
<keyword evidence="1" id="KW-1133">Transmembrane helix</keyword>
<keyword evidence="3" id="KW-1185">Reference proteome</keyword>
<keyword evidence="1" id="KW-0472">Membrane</keyword>
<dbReference type="RefSeq" id="WP_168138144.1">
    <property type="nucleotide sequence ID" value="NZ_JAAVJR010000004.1"/>
</dbReference>
<dbReference type="EMBL" id="JAAVJR010000004">
    <property type="protein sequence ID" value="NJW53044.1"/>
    <property type="molecule type" value="Genomic_DNA"/>
</dbReference>
<evidence type="ECO:0000256" key="1">
    <source>
        <dbReference type="SAM" id="Phobius"/>
    </source>
</evidence>
<protein>
    <submittedName>
        <fullName evidence="2">Uncharacterized protein</fullName>
    </submittedName>
</protein>
<organism evidence="2 3">
    <name type="scientific">Salinimicrobium oceani</name>
    <dbReference type="NCBI Taxonomy" id="2722702"/>
    <lineage>
        <taxon>Bacteria</taxon>
        <taxon>Pseudomonadati</taxon>
        <taxon>Bacteroidota</taxon>
        <taxon>Flavobacteriia</taxon>
        <taxon>Flavobacteriales</taxon>
        <taxon>Flavobacteriaceae</taxon>
        <taxon>Salinimicrobium</taxon>
    </lineage>
</organism>
<keyword evidence="1" id="KW-0812">Transmembrane</keyword>
<feature type="transmembrane region" description="Helical" evidence="1">
    <location>
        <begin position="86"/>
        <end position="106"/>
    </location>
</feature>
<accession>A0ABX1CXR4</accession>
<reference evidence="2 3" key="1">
    <citation type="submission" date="2020-03" db="EMBL/GenBank/DDBJ databases">
        <title>Salinimicrobium sp. nov, isolated from SCS.</title>
        <authorList>
            <person name="Cao W.R."/>
        </authorList>
    </citation>
    <scope>NUCLEOTIDE SEQUENCE [LARGE SCALE GENOMIC DNA]</scope>
    <source>
        <strain evidence="3">J15B91</strain>
    </source>
</reference>
<name>A0ABX1CXR4_9FLAO</name>
<sequence length="113" mass="12934">MKSLEKILNLIEQGDPIPILADESLTENFNFLLQHDLIEILDARIILTQKGKIARDKGFGKMMEELKEQQELSVFSPSVQKKESRILNFCFGICVSFLFLFLAFSLTDCSITF</sequence>